<dbReference type="InterPro" id="IPR010667">
    <property type="entry name" value="Phage_T4_Gp19"/>
</dbReference>
<name>A0A937FWC1_9BACT</name>
<protein>
    <submittedName>
        <fullName evidence="1">Phage tail protein</fullName>
    </submittedName>
</protein>
<gene>
    <name evidence="1" type="ORF">JMN32_05885</name>
</gene>
<dbReference type="PANTHER" id="PTHR38009">
    <property type="entry name" value="CONSERVED HYPOTHETICAL PHAGE TAIL PROTEIN"/>
    <property type="match status" value="1"/>
</dbReference>
<proteinExistence type="predicted"/>
<dbReference type="AlphaFoldDB" id="A0A937FWC1"/>
<dbReference type="NCBIfam" id="TIGR02241">
    <property type="entry name" value="conserved hypothetical phage tail region protein"/>
    <property type="match status" value="1"/>
</dbReference>
<dbReference type="Proteomes" id="UP000614216">
    <property type="component" value="Unassembled WGS sequence"/>
</dbReference>
<dbReference type="Pfam" id="PF06841">
    <property type="entry name" value="Phage_T4_gp19"/>
    <property type="match status" value="1"/>
</dbReference>
<dbReference type="RefSeq" id="WP_202855377.1">
    <property type="nucleotide sequence ID" value="NZ_JAEUGD010000019.1"/>
</dbReference>
<accession>A0A937FWC1</accession>
<dbReference type="InterPro" id="IPR011747">
    <property type="entry name" value="CHP02241"/>
</dbReference>
<evidence type="ECO:0000313" key="1">
    <source>
        <dbReference type="EMBL" id="MBL6445827.1"/>
    </source>
</evidence>
<dbReference type="EMBL" id="JAEUGD010000019">
    <property type="protein sequence ID" value="MBL6445827.1"/>
    <property type="molecule type" value="Genomic_DNA"/>
</dbReference>
<organism evidence="1 2">
    <name type="scientific">Fulvivirga marina</name>
    <dbReference type="NCBI Taxonomy" id="2494733"/>
    <lineage>
        <taxon>Bacteria</taxon>
        <taxon>Pseudomonadati</taxon>
        <taxon>Bacteroidota</taxon>
        <taxon>Cytophagia</taxon>
        <taxon>Cytophagales</taxon>
        <taxon>Fulvivirgaceae</taxon>
        <taxon>Fulvivirga</taxon>
    </lineage>
</organism>
<evidence type="ECO:0000313" key="2">
    <source>
        <dbReference type="Proteomes" id="UP000614216"/>
    </source>
</evidence>
<keyword evidence="2" id="KW-1185">Reference proteome</keyword>
<dbReference type="PANTHER" id="PTHR38009:SF1">
    <property type="entry name" value="CONSERVED HYPOTHETICAL PHAGE TAIL PROTEIN"/>
    <property type="match status" value="1"/>
</dbReference>
<dbReference type="GO" id="GO:0005198">
    <property type="term" value="F:structural molecule activity"/>
    <property type="evidence" value="ECO:0007669"/>
    <property type="project" value="InterPro"/>
</dbReference>
<sequence>MADNPLSNLLDQRPVTGLHFRVSLADMAGAASMLAGGVAGTKFSKVSGLKVYASINEESISKSDGPETFIEDIRYDDIILERGLTSDPTPFMLWCMQVFSEFARSKGATSGAAATGSLAGNMKGWSGMTSVVKNLVITLMNEKSIPLIAWGIKDAVPISWDVSPLDAMTNSYVTETIKLRHKGFEILPIPGADMI</sequence>
<comment type="caution">
    <text evidence="1">The sequence shown here is derived from an EMBL/GenBank/DDBJ whole genome shotgun (WGS) entry which is preliminary data.</text>
</comment>
<reference evidence="1" key="1">
    <citation type="submission" date="2021-01" db="EMBL/GenBank/DDBJ databases">
        <title>Fulvivirga kasyanovii gen. nov., sp nov., a novel member of the phylum Bacteroidetes isolated from seawater in a mussel farm.</title>
        <authorList>
            <person name="Zhao L.-H."/>
            <person name="Wang Z.-J."/>
        </authorList>
    </citation>
    <scope>NUCLEOTIDE SEQUENCE</scope>
    <source>
        <strain evidence="1">29W222</strain>
    </source>
</reference>